<organism evidence="1 2">
    <name type="scientific">Rosistilla oblonga</name>
    <dbReference type="NCBI Taxonomy" id="2527990"/>
    <lineage>
        <taxon>Bacteria</taxon>
        <taxon>Pseudomonadati</taxon>
        <taxon>Planctomycetota</taxon>
        <taxon>Planctomycetia</taxon>
        <taxon>Pirellulales</taxon>
        <taxon>Pirellulaceae</taxon>
        <taxon>Rosistilla</taxon>
    </lineage>
</organism>
<dbReference type="EMBL" id="CP036318">
    <property type="protein sequence ID" value="QDV55300.1"/>
    <property type="molecule type" value="Genomic_DNA"/>
</dbReference>
<keyword evidence="2" id="KW-1185">Reference proteome</keyword>
<sequence length="64" mass="7587">MLVQRSPWLGDQRSSNERYAAFPALWVAGQRESNGSRPRRFELLAARNLTDYLKNPQDRYKFTR</sequence>
<name>A0A518IQG4_9BACT</name>
<dbReference type="AlphaFoldDB" id="A0A518IQG4"/>
<dbReference type="Proteomes" id="UP000316770">
    <property type="component" value="Chromosome"/>
</dbReference>
<gene>
    <name evidence="1" type="ORF">Mal33_12700</name>
</gene>
<accession>A0A518IQG4</accession>
<evidence type="ECO:0000313" key="1">
    <source>
        <dbReference type="EMBL" id="QDV55300.1"/>
    </source>
</evidence>
<reference evidence="1 2" key="1">
    <citation type="submission" date="2019-02" db="EMBL/GenBank/DDBJ databases">
        <title>Deep-cultivation of Planctomycetes and their phenomic and genomic characterization uncovers novel biology.</title>
        <authorList>
            <person name="Wiegand S."/>
            <person name="Jogler M."/>
            <person name="Boedeker C."/>
            <person name="Pinto D."/>
            <person name="Vollmers J."/>
            <person name="Rivas-Marin E."/>
            <person name="Kohn T."/>
            <person name="Peeters S.H."/>
            <person name="Heuer A."/>
            <person name="Rast P."/>
            <person name="Oberbeckmann S."/>
            <person name="Bunk B."/>
            <person name="Jeske O."/>
            <person name="Meyerdierks A."/>
            <person name="Storesund J.E."/>
            <person name="Kallscheuer N."/>
            <person name="Luecker S."/>
            <person name="Lage O.M."/>
            <person name="Pohl T."/>
            <person name="Merkel B.J."/>
            <person name="Hornburger P."/>
            <person name="Mueller R.-W."/>
            <person name="Bruemmer F."/>
            <person name="Labrenz M."/>
            <person name="Spormann A.M."/>
            <person name="Op den Camp H."/>
            <person name="Overmann J."/>
            <person name="Amann R."/>
            <person name="Jetten M.S.M."/>
            <person name="Mascher T."/>
            <person name="Medema M.H."/>
            <person name="Devos D.P."/>
            <person name="Kaster A.-K."/>
            <person name="Ovreas L."/>
            <person name="Rohde M."/>
            <person name="Galperin M.Y."/>
            <person name="Jogler C."/>
        </authorList>
    </citation>
    <scope>NUCLEOTIDE SEQUENCE [LARGE SCALE GENOMIC DNA]</scope>
    <source>
        <strain evidence="1 2">Mal33</strain>
    </source>
</reference>
<proteinExistence type="predicted"/>
<evidence type="ECO:0000313" key="2">
    <source>
        <dbReference type="Proteomes" id="UP000316770"/>
    </source>
</evidence>
<protein>
    <submittedName>
        <fullName evidence="1">Uncharacterized protein</fullName>
    </submittedName>
</protein>